<dbReference type="RefSeq" id="WP_120147057.1">
    <property type="nucleotide sequence ID" value="NZ_QZVT01000001.1"/>
</dbReference>
<dbReference type="OrthoDB" id="5187898at2"/>
<dbReference type="AlphaFoldDB" id="A0A3A5M9V2"/>
<keyword evidence="1" id="KW-0472">Membrane</keyword>
<feature type="domain" description="Putative Flp pilus-assembly TadG-like N-terminal" evidence="2">
    <location>
        <begin position="16"/>
        <end position="58"/>
    </location>
</feature>
<reference evidence="3 4" key="1">
    <citation type="submission" date="2018-09" db="EMBL/GenBank/DDBJ databases">
        <title>Novel species of Arthrobacter.</title>
        <authorList>
            <person name="Liu Q."/>
            <person name="Xin Y.-H."/>
        </authorList>
    </citation>
    <scope>NUCLEOTIDE SEQUENCE [LARGE SCALE GENOMIC DNA]</scope>
    <source>
        <strain evidence="3 4">Hz2</strain>
    </source>
</reference>
<sequence length="344" mass="35279">MRRLIRDTGRSSDESGAISVLVALVMVVLLGFAALAVDVGMLYSEKAQLQNGADAAALGIAQSCAATPVDPLLCSSSSAVATELTNGNSLDGLSAVQSVALSANRVAVTTAAKEAGRSDNRVTLFFAQALGISSAEVGARASAAWGSPTSGPAPFPVVFSECELLDGPGLQLIQFRLKDDTASGCAGGPPGGFSNLDQVPGKCEALVDINNAASGSSTGNGIPANCSPLLTTWRDQIIAGTPPVGLFPIYETITDSGTNAIYSLTGFAAFEVHGWKLKQTGNPAFPEAFRHEYHSGAKCSTTQCIGIIGKFVKMVSLADAYTLGPYDPSMGTAVVKLTLEEATP</sequence>
<dbReference type="Pfam" id="PF13400">
    <property type="entry name" value="Tad"/>
    <property type="match status" value="1"/>
</dbReference>
<comment type="caution">
    <text evidence="3">The sequence shown here is derived from an EMBL/GenBank/DDBJ whole genome shotgun (WGS) entry which is preliminary data.</text>
</comment>
<proteinExistence type="predicted"/>
<evidence type="ECO:0000259" key="2">
    <source>
        <dbReference type="Pfam" id="PF13400"/>
    </source>
</evidence>
<evidence type="ECO:0000313" key="4">
    <source>
        <dbReference type="Proteomes" id="UP000272560"/>
    </source>
</evidence>
<name>A0A3A5M9V2_9MICC</name>
<accession>A0A3A5M9V2</accession>
<feature type="transmembrane region" description="Helical" evidence="1">
    <location>
        <begin position="20"/>
        <end position="43"/>
    </location>
</feature>
<organism evidence="3 4">
    <name type="scientific">Arthrobacter cheniae</name>
    <dbReference type="NCBI Taxonomy" id="1258888"/>
    <lineage>
        <taxon>Bacteria</taxon>
        <taxon>Bacillati</taxon>
        <taxon>Actinomycetota</taxon>
        <taxon>Actinomycetes</taxon>
        <taxon>Micrococcales</taxon>
        <taxon>Micrococcaceae</taxon>
        <taxon>Arthrobacter</taxon>
    </lineage>
</organism>
<keyword evidence="1" id="KW-0812">Transmembrane</keyword>
<keyword evidence="4" id="KW-1185">Reference proteome</keyword>
<evidence type="ECO:0000313" key="3">
    <source>
        <dbReference type="EMBL" id="RJT82951.1"/>
    </source>
</evidence>
<evidence type="ECO:0000256" key="1">
    <source>
        <dbReference type="SAM" id="Phobius"/>
    </source>
</evidence>
<dbReference type="EMBL" id="QZVT01000001">
    <property type="protein sequence ID" value="RJT82951.1"/>
    <property type="molecule type" value="Genomic_DNA"/>
</dbReference>
<dbReference type="Proteomes" id="UP000272560">
    <property type="component" value="Unassembled WGS sequence"/>
</dbReference>
<dbReference type="InterPro" id="IPR028087">
    <property type="entry name" value="Tad_N"/>
</dbReference>
<keyword evidence="1" id="KW-1133">Transmembrane helix</keyword>
<gene>
    <name evidence="3" type="ORF">D6T63_00350</name>
</gene>
<protein>
    <submittedName>
        <fullName evidence="3">Pilus assembly protein TadG</fullName>
    </submittedName>
</protein>